<comment type="caution">
    <text evidence="2">The sequence shown here is derived from an EMBL/GenBank/DDBJ whole genome shotgun (WGS) entry which is preliminary data.</text>
</comment>
<evidence type="ECO:0008006" key="4">
    <source>
        <dbReference type="Google" id="ProtNLM"/>
    </source>
</evidence>
<evidence type="ECO:0000256" key="1">
    <source>
        <dbReference type="SAM" id="SignalP"/>
    </source>
</evidence>
<dbReference type="EMBL" id="JBHTIB010000012">
    <property type="protein sequence ID" value="MFD0836489.1"/>
    <property type="molecule type" value="Genomic_DNA"/>
</dbReference>
<feature type="signal peptide" evidence="1">
    <location>
        <begin position="1"/>
        <end position="18"/>
    </location>
</feature>
<keyword evidence="3" id="KW-1185">Reference proteome</keyword>
<accession>A0ABW3BVB9</accession>
<protein>
    <recommendedName>
        <fullName evidence="4">Lipocalin-like protein</fullName>
    </recommendedName>
</protein>
<dbReference type="Proteomes" id="UP001597011">
    <property type="component" value="Unassembled WGS sequence"/>
</dbReference>
<feature type="chain" id="PRO_5046990605" description="Lipocalin-like protein" evidence="1">
    <location>
        <begin position="19"/>
        <end position="153"/>
    </location>
</feature>
<dbReference type="PROSITE" id="PS51257">
    <property type="entry name" value="PROKAR_LIPOPROTEIN"/>
    <property type="match status" value="1"/>
</dbReference>
<evidence type="ECO:0000313" key="3">
    <source>
        <dbReference type="Proteomes" id="UP001597011"/>
    </source>
</evidence>
<sequence>MKLIILLFCIALIFSCKNDSNNENSDANFDTEKTSLQGAWKLVSYLNYKENGDIDTILSSLENKQIKMYSDTKVMWSRERASDTLDWFGYGDYTIKDSILTEILDFGSKTMNAIIKDKKEFVYKIIIGEDHFSQIQTDSSGAPIYAENYIKLE</sequence>
<keyword evidence="1" id="KW-0732">Signal</keyword>
<evidence type="ECO:0000313" key="2">
    <source>
        <dbReference type="EMBL" id="MFD0836489.1"/>
    </source>
</evidence>
<proteinExistence type="predicted"/>
<gene>
    <name evidence="2" type="ORF">ACFQ0I_11975</name>
</gene>
<dbReference type="RefSeq" id="WP_379942563.1">
    <property type="nucleotide sequence ID" value="NZ_JBHTIB010000012.1"/>
</dbReference>
<reference evidence="3" key="1">
    <citation type="journal article" date="2019" name="Int. J. Syst. Evol. Microbiol.">
        <title>The Global Catalogue of Microorganisms (GCM) 10K type strain sequencing project: providing services to taxonomists for standard genome sequencing and annotation.</title>
        <authorList>
            <consortium name="The Broad Institute Genomics Platform"/>
            <consortium name="The Broad Institute Genome Sequencing Center for Infectious Disease"/>
            <person name="Wu L."/>
            <person name="Ma J."/>
        </authorList>
    </citation>
    <scope>NUCLEOTIDE SEQUENCE [LARGE SCALE GENOMIC DNA]</scope>
    <source>
        <strain evidence="3">CCUG 60529</strain>
    </source>
</reference>
<name>A0ABW3BVB9_9FLAO</name>
<organism evidence="2 3">
    <name type="scientific">Mariniflexile aquimaris</name>
    <dbReference type="NCBI Taxonomy" id="881009"/>
    <lineage>
        <taxon>Bacteria</taxon>
        <taxon>Pseudomonadati</taxon>
        <taxon>Bacteroidota</taxon>
        <taxon>Flavobacteriia</taxon>
        <taxon>Flavobacteriales</taxon>
        <taxon>Flavobacteriaceae</taxon>
        <taxon>Mariniflexile</taxon>
    </lineage>
</organism>